<dbReference type="RefSeq" id="WP_103240905.1">
    <property type="nucleotide sequence ID" value="NZ_JANJZD010000020.1"/>
</dbReference>
<evidence type="ECO:0000259" key="7">
    <source>
        <dbReference type="Pfam" id="PF01432"/>
    </source>
</evidence>
<dbReference type="SUPFAM" id="SSF55486">
    <property type="entry name" value="Metalloproteases ('zincins'), catalytic domain"/>
    <property type="match status" value="1"/>
</dbReference>
<name>A0A2K4ZK83_9FIRM</name>
<accession>A0A2K4ZK83</accession>
<dbReference type="EMBL" id="OFSM01000020">
    <property type="protein sequence ID" value="SOY30889.1"/>
    <property type="molecule type" value="Genomic_DNA"/>
</dbReference>
<keyword evidence="3 6" id="KW-0378">Hydrolase</keyword>
<keyword evidence="9" id="KW-1185">Reference proteome</keyword>
<evidence type="ECO:0000313" key="8">
    <source>
        <dbReference type="EMBL" id="SOY30889.1"/>
    </source>
</evidence>
<dbReference type="InterPro" id="IPR011976">
    <property type="entry name" value="Pept_M3B_oligopep-rel"/>
</dbReference>
<comment type="similarity">
    <text evidence="6">Belongs to the peptidase M3 family.</text>
</comment>
<feature type="domain" description="Peptidase M3A/M3B catalytic" evidence="7">
    <location>
        <begin position="169"/>
        <end position="540"/>
    </location>
</feature>
<gene>
    <name evidence="8" type="ORF">AMURIS_03623</name>
</gene>
<evidence type="ECO:0000256" key="3">
    <source>
        <dbReference type="ARBA" id="ARBA00022801"/>
    </source>
</evidence>
<dbReference type="Pfam" id="PF01432">
    <property type="entry name" value="Peptidase_M3"/>
    <property type="match status" value="1"/>
</dbReference>
<dbReference type="CDD" id="cd09606">
    <property type="entry name" value="M3B_PepF"/>
    <property type="match status" value="1"/>
</dbReference>
<comment type="cofactor">
    <cofactor evidence="6">
        <name>Zn(2+)</name>
        <dbReference type="ChEBI" id="CHEBI:29105"/>
    </cofactor>
    <text evidence="6">Binds 1 zinc ion.</text>
</comment>
<proteinExistence type="inferred from homology"/>
<dbReference type="GO" id="GO:0004222">
    <property type="term" value="F:metalloendopeptidase activity"/>
    <property type="evidence" value="ECO:0007669"/>
    <property type="project" value="InterPro"/>
</dbReference>
<dbReference type="GO" id="GO:0006508">
    <property type="term" value="P:proteolysis"/>
    <property type="evidence" value="ECO:0007669"/>
    <property type="project" value="UniProtKB-KW"/>
</dbReference>
<reference evidence="8 9" key="1">
    <citation type="submission" date="2018-01" db="EMBL/GenBank/DDBJ databases">
        <authorList>
            <person name="Gaut B.S."/>
            <person name="Morton B.R."/>
            <person name="Clegg M.T."/>
            <person name="Duvall M.R."/>
        </authorList>
    </citation>
    <scope>NUCLEOTIDE SEQUENCE [LARGE SCALE GENOMIC DNA]</scope>
    <source>
        <strain evidence="8">GP69</strain>
    </source>
</reference>
<organism evidence="8 9">
    <name type="scientific">Acetatifactor muris</name>
    <dbReference type="NCBI Taxonomy" id="879566"/>
    <lineage>
        <taxon>Bacteria</taxon>
        <taxon>Bacillati</taxon>
        <taxon>Bacillota</taxon>
        <taxon>Clostridia</taxon>
        <taxon>Lachnospirales</taxon>
        <taxon>Lachnospiraceae</taxon>
        <taxon>Acetatifactor</taxon>
    </lineage>
</organism>
<dbReference type="GO" id="GO:0046872">
    <property type="term" value="F:metal ion binding"/>
    <property type="evidence" value="ECO:0007669"/>
    <property type="project" value="UniProtKB-UniRule"/>
</dbReference>
<dbReference type="OrthoDB" id="9762795at2"/>
<dbReference type="NCBIfam" id="TIGR02289">
    <property type="entry name" value="M3_not_pepF"/>
    <property type="match status" value="1"/>
</dbReference>
<keyword evidence="1 6" id="KW-0645">Protease</keyword>
<dbReference type="AlphaFoldDB" id="A0A2K4ZK83"/>
<evidence type="ECO:0000256" key="2">
    <source>
        <dbReference type="ARBA" id="ARBA00022723"/>
    </source>
</evidence>
<sequence>MKFKDMPYQRVDFEQVEKEMQGLMEAFDRAQSGEEQFAVHQKYYELTDQVGTQMTIAHIRFDVDTTDEFYSKEQDYYNEKRPILHNLMLAYENKLYESPYRAYLEEKIGAVAFKNMELARKSMDEKLIPLMQEENVLKTEYNKLIAGAKIAFEGKELNLSLLRPYLVHSDRNVRAAAYRKQSEFFAENAEKLDEIFDRLVKNRTAQAREMGYENYLELGYYRMRRNCYGREEVEAFRSQIKESFVPFAEKLHDRRRKRLGLDKLSYIDAAVYFREGNPAPFGTPEEILAAGQKMYHELSPETGEFYDFMMENELFDVLGRKTKRAGGYMTYMPVYNSPFVFANFNGTSGDVDVITHECGHAFQGYLSGRDPIREHSDITMETAEIHSMSMEFFTQDWMELFFGERAKDYIEMHLEDSAAFIPYGCMVDEFQHIVYENPEMTPEERHRAWLELEKVYRPHQDYGDDIFFAKGAFWQKQQHIYNSPFYYIDYSLAQICALQYKVKMDADFDGAWESYLKLCRLSASDFYTNMVREAGLTSPFEPGCVKNIVEKLEKYVK</sequence>
<keyword evidence="4 6" id="KW-0862">Zinc</keyword>
<protein>
    <submittedName>
        <fullName evidence="8">Peptidase family M3</fullName>
    </submittedName>
</protein>
<dbReference type="Proteomes" id="UP000236311">
    <property type="component" value="Unassembled WGS sequence"/>
</dbReference>
<evidence type="ECO:0000256" key="5">
    <source>
        <dbReference type="ARBA" id="ARBA00023049"/>
    </source>
</evidence>
<keyword evidence="2 6" id="KW-0479">Metal-binding</keyword>
<evidence type="ECO:0000256" key="4">
    <source>
        <dbReference type="ARBA" id="ARBA00022833"/>
    </source>
</evidence>
<keyword evidence="5 6" id="KW-0482">Metalloprotease</keyword>
<dbReference type="InterPro" id="IPR001567">
    <property type="entry name" value="Pept_M3A_M3B_dom"/>
</dbReference>
<evidence type="ECO:0000256" key="1">
    <source>
        <dbReference type="ARBA" id="ARBA00022670"/>
    </source>
</evidence>
<evidence type="ECO:0000313" key="9">
    <source>
        <dbReference type="Proteomes" id="UP000236311"/>
    </source>
</evidence>
<evidence type="ECO:0000256" key="6">
    <source>
        <dbReference type="RuleBase" id="RU003435"/>
    </source>
</evidence>
<dbReference type="Gene3D" id="1.10.1370.30">
    <property type="match status" value="1"/>
</dbReference>